<dbReference type="InterPro" id="IPR013783">
    <property type="entry name" value="Ig-like_fold"/>
</dbReference>
<reference evidence="2 3" key="1">
    <citation type="submission" date="2018-06" db="EMBL/GenBank/DDBJ databases">
        <title>Genomic Encyclopedia of Archaeal and Bacterial Type Strains, Phase II (KMG-II): from individual species to whole genera.</title>
        <authorList>
            <person name="Goeker M."/>
        </authorList>
    </citation>
    <scope>NUCLEOTIDE SEQUENCE [LARGE SCALE GENOMIC DNA]</scope>
    <source>
        <strain evidence="2 3">DSM 25663</strain>
    </source>
</reference>
<feature type="domain" description="PKD" evidence="1">
    <location>
        <begin position="46"/>
        <end position="100"/>
    </location>
</feature>
<dbReference type="Pfam" id="PF18911">
    <property type="entry name" value="PKD_4"/>
    <property type="match status" value="1"/>
</dbReference>
<protein>
    <submittedName>
        <fullName evidence="2">PKD repeat protein</fullName>
    </submittedName>
</protein>
<dbReference type="InterPro" id="IPR000601">
    <property type="entry name" value="PKD_dom"/>
</dbReference>
<dbReference type="PROSITE" id="PS50093">
    <property type="entry name" value="PKD"/>
    <property type="match status" value="1"/>
</dbReference>
<dbReference type="AlphaFoldDB" id="A0A328YMQ0"/>
<dbReference type="Gene3D" id="2.60.40.10">
    <property type="entry name" value="Immunoglobulins"/>
    <property type="match status" value="1"/>
</dbReference>
<dbReference type="InterPro" id="IPR035986">
    <property type="entry name" value="PKD_dom_sf"/>
</dbReference>
<sequence length="240" mass="25763">MLLMISLFFGCSKDSPAASTSTPAPTVDFIYSGANNPAPSTVSFTSTTTNATNYLWDFGDNSSSTSANPQHLYTAGGVYTVKLTVSGAGGTTSTIKTVNIGAALTHVKISKVTIVNIPFTKPGGTSGWDLDGSGPDIYFQIQDQNSAVLFDATSSNRFSDVTPSMLPFAWNISNPFVITDLTQSRYIELFDYDFGTSDEDMGYVGFLMSNYTTGSNAYPTTVTQTNTTYGITVKLDLIWY</sequence>
<dbReference type="EMBL" id="QLSZ01000008">
    <property type="protein sequence ID" value="RAR71366.1"/>
    <property type="molecule type" value="Genomic_DNA"/>
</dbReference>
<proteinExistence type="predicted"/>
<keyword evidence="3" id="KW-1185">Reference proteome</keyword>
<evidence type="ECO:0000259" key="1">
    <source>
        <dbReference type="PROSITE" id="PS50093"/>
    </source>
</evidence>
<accession>A0A328YMQ0</accession>
<dbReference type="CDD" id="cd00146">
    <property type="entry name" value="PKD"/>
    <property type="match status" value="1"/>
</dbReference>
<gene>
    <name evidence="2" type="ORF">CLV55_108103</name>
</gene>
<organism evidence="2 3">
    <name type="scientific">Flavobacterium aciduliphilum</name>
    <dbReference type="NCBI Taxonomy" id="1101402"/>
    <lineage>
        <taxon>Bacteria</taxon>
        <taxon>Pseudomonadati</taxon>
        <taxon>Bacteroidota</taxon>
        <taxon>Flavobacteriia</taxon>
        <taxon>Flavobacteriales</taxon>
        <taxon>Flavobacteriaceae</taxon>
        <taxon>Flavobacterium</taxon>
    </lineage>
</organism>
<dbReference type="InterPro" id="IPR022409">
    <property type="entry name" value="PKD/Chitinase_dom"/>
</dbReference>
<name>A0A328YMQ0_9FLAO</name>
<dbReference type="SUPFAM" id="SSF49299">
    <property type="entry name" value="PKD domain"/>
    <property type="match status" value="1"/>
</dbReference>
<dbReference type="Proteomes" id="UP000248840">
    <property type="component" value="Unassembled WGS sequence"/>
</dbReference>
<evidence type="ECO:0000313" key="2">
    <source>
        <dbReference type="EMBL" id="RAR71366.1"/>
    </source>
</evidence>
<comment type="caution">
    <text evidence="2">The sequence shown here is derived from an EMBL/GenBank/DDBJ whole genome shotgun (WGS) entry which is preliminary data.</text>
</comment>
<dbReference type="SMART" id="SM00089">
    <property type="entry name" value="PKD"/>
    <property type="match status" value="1"/>
</dbReference>
<evidence type="ECO:0000313" key="3">
    <source>
        <dbReference type="Proteomes" id="UP000248840"/>
    </source>
</evidence>